<reference evidence="8" key="1">
    <citation type="journal article" date="2014" name="Int. J. Syst. Evol. Microbiol.">
        <title>Complete genome sequence of Corynebacterium casei LMG S-19264T (=DSM 44701T), isolated from a smear-ripened cheese.</title>
        <authorList>
            <consortium name="US DOE Joint Genome Institute (JGI-PGF)"/>
            <person name="Walter F."/>
            <person name="Albersmeier A."/>
            <person name="Kalinowski J."/>
            <person name="Ruckert C."/>
        </authorList>
    </citation>
    <scope>NUCLEOTIDE SEQUENCE</scope>
    <source>
        <strain evidence="8">CGMCC 1.15447</strain>
    </source>
</reference>
<comment type="similarity">
    <text evidence="1">Belongs to the glycosyl hydrolase 2 family.</text>
</comment>
<dbReference type="SUPFAM" id="SSF51445">
    <property type="entry name" value="(Trans)glycosidases"/>
    <property type="match status" value="1"/>
</dbReference>
<keyword evidence="9" id="KW-1185">Reference proteome</keyword>
<organism evidence="8 9">
    <name type="scientific">Edaphobacter acidisoli</name>
    <dbReference type="NCBI Taxonomy" id="2040573"/>
    <lineage>
        <taxon>Bacteria</taxon>
        <taxon>Pseudomonadati</taxon>
        <taxon>Acidobacteriota</taxon>
        <taxon>Terriglobia</taxon>
        <taxon>Terriglobales</taxon>
        <taxon>Acidobacteriaceae</taxon>
        <taxon>Edaphobacter</taxon>
    </lineage>
</organism>
<dbReference type="InterPro" id="IPR006103">
    <property type="entry name" value="Glyco_hydro_2_cat"/>
</dbReference>
<protein>
    <submittedName>
        <fullName evidence="8">Beta-glucuronidase</fullName>
    </submittedName>
</protein>
<dbReference type="InterPro" id="IPR036156">
    <property type="entry name" value="Beta-gal/glucu_dom_sf"/>
</dbReference>
<dbReference type="SUPFAM" id="SSF49303">
    <property type="entry name" value="beta-Galactosidase/glucuronidase domain"/>
    <property type="match status" value="1"/>
</dbReference>
<evidence type="ECO:0000259" key="5">
    <source>
        <dbReference type="Pfam" id="PF00703"/>
    </source>
</evidence>
<dbReference type="Gene3D" id="2.60.40.10">
    <property type="entry name" value="Immunoglobulins"/>
    <property type="match status" value="1"/>
</dbReference>
<evidence type="ECO:0000256" key="4">
    <source>
        <dbReference type="SAM" id="SignalP"/>
    </source>
</evidence>
<dbReference type="InterPro" id="IPR013783">
    <property type="entry name" value="Ig-like_fold"/>
</dbReference>
<name>A0A916RWH7_9BACT</name>
<dbReference type="Proteomes" id="UP000648801">
    <property type="component" value="Unassembled WGS sequence"/>
</dbReference>
<dbReference type="PRINTS" id="PR00132">
    <property type="entry name" value="GLHYDRLASE2"/>
</dbReference>
<dbReference type="Pfam" id="PF02836">
    <property type="entry name" value="Glyco_hydro_2_C"/>
    <property type="match status" value="1"/>
</dbReference>
<dbReference type="AlphaFoldDB" id="A0A916RWH7"/>
<dbReference type="InterPro" id="IPR006104">
    <property type="entry name" value="Glyco_hydro_2_N"/>
</dbReference>
<dbReference type="Pfam" id="PF00703">
    <property type="entry name" value="Glyco_hydro_2"/>
    <property type="match status" value="1"/>
</dbReference>
<dbReference type="InterPro" id="IPR017853">
    <property type="entry name" value="GH"/>
</dbReference>
<accession>A0A916RWH7</accession>
<dbReference type="GO" id="GO:0004553">
    <property type="term" value="F:hydrolase activity, hydrolyzing O-glycosyl compounds"/>
    <property type="evidence" value="ECO:0007669"/>
    <property type="project" value="InterPro"/>
</dbReference>
<keyword evidence="4" id="KW-0732">Signal</keyword>
<evidence type="ECO:0000313" key="9">
    <source>
        <dbReference type="Proteomes" id="UP000648801"/>
    </source>
</evidence>
<feature type="domain" description="Glycosyl hydrolases family 2 sugar binding" evidence="7">
    <location>
        <begin position="104"/>
        <end position="213"/>
    </location>
</feature>
<evidence type="ECO:0000256" key="3">
    <source>
        <dbReference type="ARBA" id="ARBA00023295"/>
    </source>
</evidence>
<dbReference type="Gene3D" id="2.60.120.260">
    <property type="entry name" value="Galactose-binding domain-like"/>
    <property type="match status" value="1"/>
</dbReference>
<sequence length="626" mass="70842">MNYRSLLAAALLTLPAALLAQTNAYPPSEVTTQNTTLLVDIDHRPAISLDGQWHIIVDPYGTGIYDFHHQVKSRGYFMDAKPKPGDEYDFSASPTLKVPGDWNTQRADLFYYEGPMWYEKDFDYTVKPHTRTFIHFGAANYRSYIWVNTHKVCEHEGGFTPFDCDITSVVHDGHNFVVAAVDNSRIPDGVPTLQTDWWNYGGLHRDVSIVEVPEQFIDDYDLHLVRTPDEASTNRTLEGYVHVEGAPAGTPVTVNIPELHATAQATTDANSRVAITIPVQSLTLWSPDTPKLYKVELTAGTGASADHLEDMHGFRTIETHGTEILLNGKPIFLRGVSIHAEAPYRTGRAYSQQDVDTLLGWCKELGCNFARLAHYPHDERMTRTADRLGILIWSEIPDYWALQFDNPVVLEKSKQQMREMIRRDRDKASIILWSVANETPDTEVRTKYLTTMANYARELDPTRLVTAALLVRTTKGANGPVKVVDDPLGKALDVVGTNEYIGWYDGPIDSIDKTTWDIHYQKPLIMSEWGGGARFGNHDRSAHPAPWSEEYQAELYRHQIPMLNKIPQLRGTTPWCLMDFRSPMRTLPGKEDNFNRKGMISDQGQKKEAFYILQKAYKTRSLGKAQ</sequence>
<dbReference type="GO" id="GO:0005975">
    <property type="term" value="P:carbohydrate metabolic process"/>
    <property type="evidence" value="ECO:0007669"/>
    <property type="project" value="InterPro"/>
</dbReference>
<comment type="caution">
    <text evidence="8">The sequence shown here is derived from an EMBL/GenBank/DDBJ whole genome shotgun (WGS) entry which is preliminary data.</text>
</comment>
<proteinExistence type="inferred from homology"/>
<reference evidence="8" key="2">
    <citation type="submission" date="2020-09" db="EMBL/GenBank/DDBJ databases">
        <authorList>
            <person name="Sun Q."/>
            <person name="Zhou Y."/>
        </authorList>
    </citation>
    <scope>NUCLEOTIDE SEQUENCE</scope>
    <source>
        <strain evidence="8">CGMCC 1.15447</strain>
    </source>
</reference>
<feature type="signal peptide" evidence="4">
    <location>
        <begin position="1"/>
        <end position="20"/>
    </location>
</feature>
<keyword evidence="3" id="KW-0326">Glycosidase</keyword>
<dbReference type="InterPro" id="IPR006102">
    <property type="entry name" value="Ig-like_GH2"/>
</dbReference>
<evidence type="ECO:0000256" key="2">
    <source>
        <dbReference type="ARBA" id="ARBA00022801"/>
    </source>
</evidence>
<feature type="chain" id="PRO_5037226511" evidence="4">
    <location>
        <begin position="21"/>
        <end position="626"/>
    </location>
</feature>
<gene>
    <name evidence="8" type="ORF">GCM10011507_27210</name>
</gene>
<dbReference type="Pfam" id="PF02837">
    <property type="entry name" value="Glyco_hydro_2_N"/>
    <property type="match status" value="1"/>
</dbReference>
<evidence type="ECO:0000259" key="7">
    <source>
        <dbReference type="Pfam" id="PF02837"/>
    </source>
</evidence>
<dbReference type="Gene3D" id="3.20.20.80">
    <property type="entry name" value="Glycosidases"/>
    <property type="match status" value="1"/>
</dbReference>
<dbReference type="PANTHER" id="PTHR42732:SF1">
    <property type="entry name" value="BETA-MANNOSIDASE"/>
    <property type="match status" value="1"/>
</dbReference>
<dbReference type="InterPro" id="IPR008979">
    <property type="entry name" value="Galactose-bd-like_sf"/>
</dbReference>
<evidence type="ECO:0000313" key="8">
    <source>
        <dbReference type="EMBL" id="GGA74363.1"/>
    </source>
</evidence>
<dbReference type="PANTHER" id="PTHR42732">
    <property type="entry name" value="BETA-GALACTOSIDASE"/>
    <property type="match status" value="1"/>
</dbReference>
<keyword evidence="2" id="KW-0378">Hydrolase</keyword>
<dbReference type="SUPFAM" id="SSF49785">
    <property type="entry name" value="Galactose-binding domain-like"/>
    <property type="match status" value="1"/>
</dbReference>
<dbReference type="EMBL" id="BMJB01000002">
    <property type="protein sequence ID" value="GGA74363.1"/>
    <property type="molecule type" value="Genomic_DNA"/>
</dbReference>
<dbReference type="InterPro" id="IPR006101">
    <property type="entry name" value="Glyco_hydro_2"/>
</dbReference>
<feature type="domain" description="Glycoside hydrolase family 2 catalytic" evidence="6">
    <location>
        <begin position="320"/>
        <end position="617"/>
    </location>
</feature>
<evidence type="ECO:0000256" key="1">
    <source>
        <dbReference type="ARBA" id="ARBA00007401"/>
    </source>
</evidence>
<evidence type="ECO:0000259" key="6">
    <source>
        <dbReference type="Pfam" id="PF02836"/>
    </source>
</evidence>
<feature type="domain" description="Glycoside hydrolase family 2 immunoglobulin-like beta-sandwich" evidence="5">
    <location>
        <begin position="253"/>
        <end position="315"/>
    </location>
</feature>
<dbReference type="InterPro" id="IPR051913">
    <property type="entry name" value="GH2_Domain-Containing"/>
</dbReference>